<protein>
    <submittedName>
        <fullName evidence="2">Ankyrin repeat-containing protein</fullName>
    </submittedName>
</protein>
<organism evidence="2 4">
    <name type="scientific">Legionella moravica</name>
    <dbReference type="NCBI Taxonomy" id="39962"/>
    <lineage>
        <taxon>Bacteria</taxon>
        <taxon>Pseudomonadati</taxon>
        <taxon>Pseudomonadota</taxon>
        <taxon>Gammaproteobacteria</taxon>
        <taxon>Legionellales</taxon>
        <taxon>Legionellaceae</taxon>
        <taxon>Legionella</taxon>
    </lineage>
</organism>
<dbReference type="RefSeq" id="WP_028383034.1">
    <property type="nucleotide sequence ID" value="NZ_CAAAJG010000003.1"/>
</dbReference>
<reference evidence="2 4" key="2">
    <citation type="submission" date="2018-06" db="EMBL/GenBank/DDBJ databases">
        <authorList>
            <consortium name="Pathogen Informatics"/>
            <person name="Doyle S."/>
        </authorList>
    </citation>
    <scope>NUCLEOTIDE SEQUENCE [LARGE SCALE GENOMIC DNA]</scope>
    <source>
        <strain evidence="2 4">NCTC12239</strain>
    </source>
</reference>
<dbReference type="OrthoDB" id="5636866at2"/>
<dbReference type="STRING" id="39962.Lmor_2299"/>
<keyword evidence="3" id="KW-1185">Reference proteome</keyword>
<dbReference type="Proteomes" id="UP000054985">
    <property type="component" value="Unassembled WGS sequence"/>
</dbReference>
<reference evidence="1 3" key="1">
    <citation type="submission" date="2015-11" db="EMBL/GenBank/DDBJ databases">
        <title>Genomic analysis of 38 Legionella species identifies large and diverse effector repertoires.</title>
        <authorList>
            <person name="Burstein D."/>
            <person name="Amaro F."/>
            <person name="Zusman T."/>
            <person name="Lifshitz Z."/>
            <person name="Cohen O."/>
            <person name="Gilbert J.A."/>
            <person name="Pupko T."/>
            <person name="Shuman H.A."/>
            <person name="Segal G."/>
        </authorList>
    </citation>
    <scope>NUCLEOTIDE SEQUENCE [LARGE SCALE GENOMIC DNA]</scope>
    <source>
        <strain evidence="1 3">ATCC 43877</strain>
    </source>
</reference>
<gene>
    <name evidence="1" type="ORF">Lmor_2299</name>
    <name evidence="2" type="ORF">NCTC12239_01388</name>
</gene>
<dbReference type="Gene3D" id="1.10.3290.10">
    <property type="entry name" value="Fido-like domain"/>
    <property type="match status" value="1"/>
</dbReference>
<evidence type="ECO:0000313" key="1">
    <source>
        <dbReference type="EMBL" id="KTD32361.1"/>
    </source>
</evidence>
<dbReference type="InterPro" id="IPR036597">
    <property type="entry name" value="Fido-like_dom_sf"/>
</dbReference>
<name>A0A378JVJ2_9GAMM</name>
<sequence>MFSRLNFFPNAESSNEPPIDLQSFLARFPKQEFWRFFVERSRYDIRPFVYRELYHKLVGNKKFVPLSIIKEFIKNQNLSMHHLDSIRDHYVEEIIRLFKATDKSDELVVDVIEGDGYEPAWINFEQSEPGYLKHVTEGFCFILDNLDSPAPLNNDFIKRLHEMCTKGVENMIDQIPGQFRNGNAVWGMTANFDSISGLTESITYLKLLEKQYQIPGVRLVIVIGNGALQIIDTFADRGPEELAKECMEYIEHGTTIYYETRDVKLNEEFLNKVTERLINDFNDSLSRAESELDKLKAIFTFIKYSVLHHPFTDGVGRTYSMILLQYLLMKENLSPFLIENSNIIPGFSVDEMISVYLNGRAEMKMILNDPSYINSINFFEPNISTEETLEKAPEELKAVFLECQVMWSEHVTECLERMNLQSTLGAR</sequence>
<evidence type="ECO:0000313" key="2">
    <source>
        <dbReference type="EMBL" id="STX62456.1"/>
    </source>
</evidence>
<dbReference type="Proteomes" id="UP000254040">
    <property type="component" value="Unassembled WGS sequence"/>
</dbReference>
<evidence type="ECO:0000313" key="3">
    <source>
        <dbReference type="Proteomes" id="UP000054985"/>
    </source>
</evidence>
<dbReference type="AlphaFoldDB" id="A0A378JVJ2"/>
<dbReference type="EMBL" id="LNYN01000029">
    <property type="protein sequence ID" value="KTD32361.1"/>
    <property type="molecule type" value="Genomic_DNA"/>
</dbReference>
<proteinExistence type="predicted"/>
<dbReference type="SUPFAM" id="SSF140931">
    <property type="entry name" value="Fic-like"/>
    <property type="match status" value="1"/>
</dbReference>
<dbReference type="EMBL" id="UGOG01000001">
    <property type="protein sequence ID" value="STX62456.1"/>
    <property type="molecule type" value="Genomic_DNA"/>
</dbReference>
<accession>A0A378JVJ2</accession>
<evidence type="ECO:0000313" key="4">
    <source>
        <dbReference type="Proteomes" id="UP000254040"/>
    </source>
</evidence>